<dbReference type="Proteomes" id="UP000616143">
    <property type="component" value="Unassembled WGS sequence"/>
</dbReference>
<evidence type="ECO:0000313" key="1">
    <source>
        <dbReference type="EMBL" id="GGT87101.1"/>
    </source>
</evidence>
<reference evidence="1" key="1">
    <citation type="journal article" date="2014" name="Int. J. Syst. Evol. Microbiol.">
        <title>Complete genome sequence of Corynebacterium casei LMG S-19264T (=DSM 44701T), isolated from a smear-ripened cheese.</title>
        <authorList>
            <consortium name="US DOE Joint Genome Institute (JGI-PGF)"/>
            <person name="Walter F."/>
            <person name="Albersmeier A."/>
            <person name="Kalinowski J."/>
            <person name="Ruckert C."/>
        </authorList>
    </citation>
    <scope>NUCLEOTIDE SEQUENCE</scope>
    <source>
        <strain evidence="1">JCM 31740</strain>
    </source>
</reference>
<accession>A0A830GYH6</accession>
<gene>
    <name evidence="1" type="ORF">GCM10007116_01430</name>
</gene>
<reference evidence="1" key="2">
    <citation type="submission" date="2020-09" db="EMBL/GenBank/DDBJ databases">
        <authorList>
            <person name="Sun Q."/>
            <person name="Ohkuma M."/>
        </authorList>
    </citation>
    <scope>NUCLEOTIDE SEQUENCE</scope>
    <source>
        <strain evidence="1">JCM 31740</strain>
    </source>
</reference>
<dbReference type="RefSeq" id="WP_373286752.1">
    <property type="nucleotide sequence ID" value="NZ_BMQS01000001.1"/>
</dbReference>
<proteinExistence type="predicted"/>
<name>A0A830GYH6_9CREN</name>
<dbReference type="InterPro" id="IPR036551">
    <property type="entry name" value="Flavin_trans-like"/>
</dbReference>
<dbReference type="GO" id="GO:0003824">
    <property type="term" value="F:catalytic activity"/>
    <property type="evidence" value="ECO:0007669"/>
    <property type="project" value="InterPro"/>
</dbReference>
<protein>
    <submittedName>
        <fullName evidence="1">Uncharacterized protein</fullName>
    </submittedName>
</protein>
<sequence>MLVIRETPSGAIELSNTLKVTKVGGIIVPGSPGFYSKAQIGRRYGKFRCRKNSRYDWISNTRYIIDERDKRAVKHKGELLKQRTEPQELIVIATFI</sequence>
<dbReference type="AlphaFoldDB" id="A0A830GYH6"/>
<organism evidence="1 2">
    <name type="scientific">Sulfodiicoccus acidiphilus</name>
    <dbReference type="NCBI Taxonomy" id="1670455"/>
    <lineage>
        <taxon>Archaea</taxon>
        <taxon>Thermoproteota</taxon>
        <taxon>Thermoprotei</taxon>
        <taxon>Sulfolobales</taxon>
        <taxon>Sulfolobaceae</taxon>
        <taxon>Sulfodiicoccus</taxon>
    </lineage>
</organism>
<dbReference type="EMBL" id="BMQS01000001">
    <property type="protein sequence ID" value="GGT87101.1"/>
    <property type="molecule type" value="Genomic_DNA"/>
</dbReference>
<comment type="caution">
    <text evidence="1">The sequence shown here is derived from an EMBL/GenBank/DDBJ whole genome shotgun (WGS) entry which is preliminary data.</text>
</comment>
<evidence type="ECO:0000313" key="2">
    <source>
        <dbReference type="Proteomes" id="UP000616143"/>
    </source>
</evidence>
<dbReference type="Gene3D" id="3.40.50.1950">
    <property type="entry name" value="Flavin prenyltransferase-like"/>
    <property type="match status" value="1"/>
</dbReference>